<proteinExistence type="inferred from homology"/>
<evidence type="ECO:0000256" key="2">
    <source>
        <dbReference type="ARBA" id="ARBA00012296"/>
    </source>
</evidence>
<evidence type="ECO:0000313" key="10">
    <source>
        <dbReference type="EMBL" id="KFN93534.1"/>
    </source>
</evidence>
<feature type="domain" description="Mvd1 C-terminal" evidence="8">
    <location>
        <begin position="179"/>
        <end position="312"/>
    </location>
</feature>
<dbReference type="Proteomes" id="UP000029380">
    <property type="component" value="Unassembled WGS sequence"/>
</dbReference>
<evidence type="ECO:0000256" key="5">
    <source>
        <dbReference type="ARBA" id="ARBA00022840"/>
    </source>
</evidence>
<keyword evidence="6" id="KW-0443">Lipid metabolism</keyword>
<keyword evidence="7 10" id="KW-0456">Lyase</keyword>
<dbReference type="GO" id="GO:0005829">
    <property type="term" value="C:cytosol"/>
    <property type="evidence" value="ECO:0007669"/>
    <property type="project" value="InterPro"/>
</dbReference>
<keyword evidence="5" id="KW-0067">ATP-binding</keyword>
<dbReference type="PANTHER" id="PTHR10977">
    <property type="entry name" value="DIPHOSPHOMEVALONATE DECARBOXYLASE"/>
    <property type="match status" value="1"/>
</dbReference>
<dbReference type="PATRIC" id="fig|1302649.3.peg.289"/>
<evidence type="ECO:0000256" key="6">
    <source>
        <dbReference type="ARBA" id="ARBA00023098"/>
    </source>
</evidence>
<dbReference type="InterPro" id="IPR041431">
    <property type="entry name" value="Mvd1_C"/>
</dbReference>
<dbReference type="FunFam" id="3.30.230.10:FF:000072">
    <property type="entry name" value="Diphosphomevalonate decarboxylase"/>
    <property type="match status" value="1"/>
</dbReference>
<dbReference type="GO" id="GO:0005524">
    <property type="term" value="F:ATP binding"/>
    <property type="evidence" value="ECO:0007669"/>
    <property type="project" value="UniProtKB-KW"/>
</dbReference>
<feature type="domain" description="Diphosphomevalonate decarboxylase-like N-terminal" evidence="9">
    <location>
        <begin position="8"/>
        <end position="164"/>
    </location>
</feature>
<protein>
    <recommendedName>
        <fullName evidence="2">diphosphomevalonate decarboxylase</fullName>
        <ecNumber evidence="2">4.1.1.33</ecNumber>
    </recommendedName>
</protein>
<dbReference type="InterPro" id="IPR053859">
    <property type="entry name" value="MVD-like_N"/>
</dbReference>
<gene>
    <name evidence="10" type="ORF">TMUPMC115_0289</name>
</gene>
<dbReference type="PANTHER" id="PTHR10977:SF3">
    <property type="entry name" value="DIPHOSPHOMEVALONATE DECARBOXYLASE"/>
    <property type="match status" value="1"/>
</dbReference>
<dbReference type="InterPro" id="IPR020568">
    <property type="entry name" value="Ribosomal_Su5_D2-typ_SF"/>
</dbReference>
<dbReference type="EMBL" id="JPVU01000028">
    <property type="protein sequence ID" value="KFN93534.1"/>
    <property type="molecule type" value="Genomic_DNA"/>
</dbReference>
<evidence type="ECO:0000259" key="8">
    <source>
        <dbReference type="Pfam" id="PF18376"/>
    </source>
</evidence>
<evidence type="ECO:0000256" key="7">
    <source>
        <dbReference type="ARBA" id="ARBA00023239"/>
    </source>
</evidence>
<evidence type="ECO:0000313" key="11">
    <source>
        <dbReference type="Proteomes" id="UP000029380"/>
    </source>
</evidence>
<dbReference type="InterPro" id="IPR036554">
    <property type="entry name" value="GHMP_kinase_C_sf"/>
</dbReference>
<dbReference type="GO" id="GO:0004163">
    <property type="term" value="F:diphosphomevalonate decarboxylase activity"/>
    <property type="evidence" value="ECO:0007669"/>
    <property type="project" value="UniProtKB-EC"/>
</dbReference>
<dbReference type="OrthoDB" id="5498344at2"/>
<comment type="caution">
    <text evidence="10">The sequence shown here is derived from an EMBL/GenBank/DDBJ whole genome shotgun (WGS) entry which is preliminary data.</text>
</comment>
<dbReference type="Pfam" id="PF18376">
    <property type="entry name" value="MDD_C"/>
    <property type="match status" value="1"/>
</dbReference>
<keyword evidence="4" id="KW-0547">Nucleotide-binding</keyword>
<evidence type="ECO:0000256" key="3">
    <source>
        <dbReference type="ARBA" id="ARBA00022516"/>
    </source>
</evidence>
<dbReference type="PIRSF" id="PIRSF015950">
    <property type="entry name" value="Mev_P_decrbx"/>
    <property type="match status" value="1"/>
</dbReference>
<dbReference type="AlphaFoldDB" id="A0A091C924"/>
<evidence type="ECO:0000256" key="1">
    <source>
        <dbReference type="ARBA" id="ARBA00008831"/>
    </source>
</evidence>
<dbReference type="Gene3D" id="3.30.70.890">
    <property type="entry name" value="GHMP kinase, C-terminal domain"/>
    <property type="match status" value="1"/>
</dbReference>
<reference evidence="10 11" key="1">
    <citation type="submission" date="2014-08" db="EMBL/GenBank/DDBJ databases">
        <title>Genome sequence of Tetragenococcus muriaticus.</title>
        <authorList>
            <person name="Chuea-nongthon C."/>
            <person name="Rodtong S."/>
            <person name="Yongsawatdigul J."/>
            <person name="Steele J.L."/>
            <person name="Liu X.-y."/>
            <person name="Speers J."/>
            <person name="Glasner J.D."/>
            <person name="Neeno-Eckwall E.C."/>
        </authorList>
    </citation>
    <scope>NUCLEOTIDE SEQUENCE [LARGE SCALE GENOMIC DNA]</scope>
    <source>
        <strain evidence="10 11">PMC-11-5</strain>
    </source>
</reference>
<evidence type="ECO:0000259" key="9">
    <source>
        <dbReference type="Pfam" id="PF22700"/>
    </source>
</evidence>
<dbReference type="GO" id="GO:0019287">
    <property type="term" value="P:isopentenyl diphosphate biosynthetic process, mevalonate pathway"/>
    <property type="evidence" value="ECO:0007669"/>
    <property type="project" value="InterPro"/>
</dbReference>
<evidence type="ECO:0000256" key="4">
    <source>
        <dbReference type="ARBA" id="ARBA00022741"/>
    </source>
</evidence>
<dbReference type="RefSeq" id="WP_028790500.1">
    <property type="nucleotide sequence ID" value="NZ_JPVU01000028.1"/>
</dbReference>
<dbReference type="Gene3D" id="3.30.230.10">
    <property type="match status" value="1"/>
</dbReference>
<name>A0A091C924_9ENTE</name>
<dbReference type="InterPro" id="IPR005935">
    <property type="entry name" value="Mev_decarb"/>
</dbReference>
<dbReference type="Pfam" id="PF22700">
    <property type="entry name" value="MVD-like_N"/>
    <property type="match status" value="1"/>
</dbReference>
<dbReference type="SUPFAM" id="SSF55060">
    <property type="entry name" value="GHMP Kinase, C-terminal domain"/>
    <property type="match status" value="1"/>
</dbReference>
<keyword evidence="3" id="KW-0444">Lipid biosynthesis</keyword>
<sequence>MHNGKARAFTNIALIKYWGKKDPKLILPMNSSLSLTLDAFYTETSVSFSKDYTEDLFYLDGYLQEGEKKMQKVSRLLNLARKQAGIYDHAVVHSHNFVPTAAGLASSASGLAALAGACNEALALNLSSTELSRFARKGSGSACRSIYGGFAEWKKGDSDQTSFALPVDANQWENELAMIFIITNDKAKKISSRNGMQQTVETSLYYNDWLKAAEADIKTAKNAIANQDFHALGEVIEANCLKMHATTLAATPPFSYWTPDSLKAMNKVYEMRQNGQNCYFTMDAGPNVKVLCPKKDSQKIYNDLQKEFSEQQLVLAHAGKGIESLETEVSK</sequence>
<accession>A0A091C924</accession>
<comment type="similarity">
    <text evidence="1">Belongs to the diphosphomevalonate decarboxylase family.</text>
</comment>
<dbReference type="EC" id="4.1.1.33" evidence="2"/>
<dbReference type="InterPro" id="IPR014721">
    <property type="entry name" value="Ribsml_uS5_D2-typ_fold_subgr"/>
</dbReference>
<dbReference type="SUPFAM" id="SSF54211">
    <property type="entry name" value="Ribosomal protein S5 domain 2-like"/>
    <property type="match status" value="1"/>
</dbReference>
<dbReference type="NCBIfam" id="TIGR01240">
    <property type="entry name" value="mevDPdecarb"/>
    <property type="match status" value="1"/>
</dbReference>
<organism evidence="10 11">
    <name type="scientific">Tetragenococcus muriaticus PMC-11-5</name>
    <dbReference type="NCBI Taxonomy" id="1302649"/>
    <lineage>
        <taxon>Bacteria</taxon>
        <taxon>Bacillati</taxon>
        <taxon>Bacillota</taxon>
        <taxon>Bacilli</taxon>
        <taxon>Lactobacillales</taxon>
        <taxon>Enterococcaceae</taxon>
        <taxon>Tetragenococcus</taxon>
    </lineage>
</organism>
<dbReference type="InterPro" id="IPR029765">
    <property type="entry name" value="Mev_diP_decarb"/>
</dbReference>